<accession>A0A2C8ZW06</accession>
<evidence type="ECO:0000313" key="3">
    <source>
        <dbReference type="EMBL" id="SOE70103.1"/>
    </source>
</evidence>
<keyword evidence="4" id="KW-1185">Reference proteome</keyword>
<sequence>MRHLDPDTLALLALGEHVDSPDDRAHIDSCDDCRGELVNLQHTALVARSTLDSGELVDPPERVWSRISEELSLGSGVPSNPARVMALAHRRSRRLTPLLAAAAAVVLVLGGVGAAWIALQPLPVTVLASAQLDAFPGWPGSSGEAIVERQPGGARVIELSLDTPDTPDGYHEVWLITSDASELVSLGVVRGSAGTVTVPDGLDLSKYDLVDVSAEPFDGDPNHSGDSIMRGQLA</sequence>
<feature type="transmembrane region" description="Helical" evidence="1">
    <location>
        <begin position="98"/>
        <end position="119"/>
    </location>
</feature>
<gene>
    <name evidence="3" type="ORF">SAMN06296378_2139</name>
</gene>
<organism evidence="3 4">
    <name type="scientific">Salinibacterium xinjiangense</name>
    <dbReference type="NCBI Taxonomy" id="386302"/>
    <lineage>
        <taxon>Bacteria</taxon>
        <taxon>Bacillati</taxon>
        <taxon>Actinomycetota</taxon>
        <taxon>Actinomycetes</taxon>
        <taxon>Micrococcales</taxon>
        <taxon>Microbacteriaceae</taxon>
        <taxon>Salinibacterium</taxon>
    </lineage>
</organism>
<protein>
    <submittedName>
        <fullName evidence="3">Anti-sigma-K factor rskA</fullName>
    </submittedName>
</protein>
<dbReference type="RefSeq" id="WP_097061208.1">
    <property type="nucleotide sequence ID" value="NZ_BMLC01000003.1"/>
</dbReference>
<feature type="domain" description="Anti-sigma K factor RskA C-terminal" evidence="2">
    <location>
        <begin position="99"/>
        <end position="226"/>
    </location>
</feature>
<name>A0A2C8ZW06_9MICO</name>
<dbReference type="GO" id="GO:0005886">
    <property type="term" value="C:plasma membrane"/>
    <property type="evidence" value="ECO:0007669"/>
    <property type="project" value="InterPro"/>
</dbReference>
<dbReference type="EMBL" id="OCST01000004">
    <property type="protein sequence ID" value="SOE70103.1"/>
    <property type="molecule type" value="Genomic_DNA"/>
</dbReference>
<evidence type="ECO:0000259" key="2">
    <source>
        <dbReference type="Pfam" id="PF10099"/>
    </source>
</evidence>
<keyword evidence="1" id="KW-0472">Membrane</keyword>
<dbReference type="InterPro" id="IPR018764">
    <property type="entry name" value="RskA_C"/>
</dbReference>
<dbReference type="OrthoDB" id="4328740at2"/>
<dbReference type="Pfam" id="PF10099">
    <property type="entry name" value="RskA_C"/>
    <property type="match status" value="1"/>
</dbReference>
<reference evidence="3 4" key="1">
    <citation type="submission" date="2017-09" db="EMBL/GenBank/DDBJ databases">
        <authorList>
            <person name="Ehlers B."/>
            <person name="Leendertz F.H."/>
        </authorList>
    </citation>
    <scope>NUCLEOTIDE SEQUENCE [LARGE SCALE GENOMIC DNA]</scope>
    <source>
        <strain evidence="3 4">CGMCC 1.05381</strain>
    </source>
</reference>
<keyword evidence="1" id="KW-0812">Transmembrane</keyword>
<evidence type="ECO:0000256" key="1">
    <source>
        <dbReference type="SAM" id="Phobius"/>
    </source>
</evidence>
<evidence type="ECO:0000313" key="4">
    <source>
        <dbReference type="Proteomes" id="UP000219440"/>
    </source>
</evidence>
<dbReference type="AlphaFoldDB" id="A0A2C8ZW06"/>
<dbReference type="Proteomes" id="UP000219440">
    <property type="component" value="Unassembled WGS sequence"/>
</dbReference>
<proteinExistence type="predicted"/>
<keyword evidence="1" id="KW-1133">Transmembrane helix</keyword>